<gene>
    <name evidence="2" type="ORF">DIS24_g8660</name>
</gene>
<accession>A0AA39XZ89</accession>
<name>A0AA39XZ89_9PEZI</name>
<evidence type="ECO:0000313" key="3">
    <source>
        <dbReference type="Proteomes" id="UP001175001"/>
    </source>
</evidence>
<dbReference type="AlphaFoldDB" id="A0AA39XZ89"/>
<feature type="region of interest" description="Disordered" evidence="1">
    <location>
        <begin position="1"/>
        <end position="38"/>
    </location>
</feature>
<keyword evidence="3" id="KW-1185">Reference proteome</keyword>
<sequence length="92" mass="10521">MATDSSWSASSVSLNSPPTTPVPQNLPSKRPSISRNSSYSKYLTERPRAMASGLWDFCKYGPEISDSKERLLSRVPAEPEKRHLPWRRWEGW</sequence>
<proteinExistence type="predicted"/>
<feature type="compositionally biased region" description="Low complexity" evidence="1">
    <location>
        <begin position="1"/>
        <end position="16"/>
    </location>
</feature>
<dbReference type="EMBL" id="JAUJDW010000066">
    <property type="protein sequence ID" value="KAK0642849.1"/>
    <property type="molecule type" value="Genomic_DNA"/>
</dbReference>
<dbReference type="Proteomes" id="UP001175001">
    <property type="component" value="Unassembled WGS sequence"/>
</dbReference>
<evidence type="ECO:0000313" key="2">
    <source>
        <dbReference type="EMBL" id="KAK0642849.1"/>
    </source>
</evidence>
<protein>
    <submittedName>
        <fullName evidence="2">Uncharacterized protein</fullName>
    </submittedName>
</protein>
<evidence type="ECO:0000256" key="1">
    <source>
        <dbReference type="SAM" id="MobiDB-lite"/>
    </source>
</evidence>
<organism evidence="2 3">
    <name type="scientific">Lasiodiplodia hormozganensis</name>
    <dbReference type="NCBI Taxonomy" id="869390"/>
    <lineage>
        <taxon>Eukaryota</taxon>
        <taxon>Fungi</taxon>
        <taxon>Dikarya</taxon>
        <taxon>Ascomycota</taxon>
        <taxon>Pezizomycotina</taxon>
        <taxon>Dothideomycetes</taxon>
        <taxon>Dothideomycetes incertae sedis</taxon>
        <taxon>Botryosphaeriales</taxon>
        <taxon>Botryosphaeriaceae</taxon>
        <taxon>Lasiodiplodia</taxon>
    </lineage>
</organism>
<comment type="caution">
    <text evidence="2">The sequence shown here is derived from an EMBL/GenBank/DDBJ whole genome shotgun (WGS) entry which is preliminary data.</text>
</comment>
<feature type="compositionally biased region" description="Polar residues" evidence="1">
    <location>
        <begin position="22"/>
        <end position="38"/>
    </location>
</feature>
<reference evidence="2" key="1">
    <citation type="submission" date="2023-06" db="EMBL/GenBank/DDBJ databases">
        <title>Multi-omics analyses reveal the molecular pathogenesis toolkit of Lasiodiplodia hormozganensis, a cross-kingdom pathogen.</title>
        <authorList>
            <person name="Felix C."/>
            <person name="Meneses R."/>
            <person name="Goncalves M.F.M."/>
            <person name="Tilleman L."/>
            <person name="Duarte A.S."/>
            <person name="Jorrin-Novo J.V."/>
            <person name="Van De Peer Y."/>
            <person name="Deforce D."/>
            <person name="Van Nieuwerburgh F."/>
            <person name="Esteves A.C."/>
            <person name="Alves A."/>
        </authorList>
    </citation>
    <scope>NUCLEOTIDE SEQUENCE</scope>
    <source>
        <strain evidence="2">CBS 339.90</strain>
    </source>
</reference>